<reference evidence="14" key="1">
    <citation type="submission" date="2022-10" db="EMBL/GenBank/DDBJ databases">
        <title>Puccinia triticina Genome sequencing and assembly.</title>
        <authorList>
            <person name="Li C."/>
        </authorList>
    </citation>
    <scope>NUCLEOTIDE SEQUENCE</scope>
    <source>
        <strain evidence="14">Pt15</strain>
    </source>
</reference>
<dbReference type="PANTHER" id="PTHR15929:SF0">
    <property type="entry name" value="STORE-OPERATED CALCIUM ENTRY-ASSOCIATED REGULATORY FACTOR"/>
    <property type="match status" value="1"/>
</dbReference>
<evidence type="ECO:0000256" key="12">
    <source>
        <dbReference type="ARBA" id="ARBA00023136"/>
    </source>
</evidence>
<protein>
    <recommendedName>
        <fullName evidence="3">Store-operated calcium entry-associated regulatory factor</fullName>
    </recommendedName>
    <alternativeName>
        <fullName evidence="13">Transmembrane protein 66</fullName>
    </alternativeName>
</protein>
<accession>A0ABY7CKC8</accession>
<dbReference type="PANTHER" id="PTHR15929">
    <property type="entry name" value="STORE-OPERATED CALCIUM ENTRY-ASSOCIATED REGULATORY FACTOR"/>
    <property type="match status" value="1"/>
</dbReference>
<keyword evidence="7" id="KW-0732">Signal</keyword>
<dbReference type="Proteomes" id="UP001164743">
    <property type="component" value="Chromosome 6A"/>
</dbReference>
<evidence type="ECO:0000256" key="9">
    <source>
        <dbReference type="ARBA" id="ARBA00022837"/>
    </source>
</evidence>
<keyword evidence="15" id="KW-1185">Reference proteome</keyword>
<keyword evidence="6" id="KW-0812">Transmembrane</keyword>
<comment type="subcellular location">
    <subcellularLocation>
        <location evidence="1">Endoplasmic reticulum membrane</location>
        <topology evidence="1">Single-pass type I membrane protein</topology>
    </subcellularLocation>
</comment>
<evidence type="ECO:0000256" key="11">
    <source>
        <dbReference type="ARBA" id="ARBA00023065"/>
    </source>
</evidence>
<evidence type="ECO:0000256" key="4">
    <source>
        <dbReference type="ARBA" id="ARBA00022448"/>
    </source>
</evidence>
<gene>
    <name evidence="14" type="ORF">PtA15_6A168</name>
</gene>
<dbReference type="EMBL" id="CP110426">
    <property type="protein sequence ID" value="WAQ85540.1"/>
    <property type="molecule type" value="Genomic_DNA"/>
</dbReference>
<keyword evidence="8" id="KW-0256">Endoplasmic reticulum</keyword>
<keyword evidence="9" id="KW-0106">Calcium</keyword>
<evidence type="ECO:0000313" key="14">
    <source>
        <dbReference type="EMBL" id="WAQ85540.1"/>
    </source>
</evidence>
<evidence type="ECO:0000256" key="1">
    <source>
        <dbReference type="ARBA" id="ARBA00004115"/>
    </source>
</evidence>
<keyword evidence="10" id="KW-1133">Transmembrane helix</keyword>
<dbReference type="Pfam" id="PF06682">
    <property type="entry name" value="SARAF"/>
    <property type="match status" value="1"/>
</dbReference>
<comment type="similarity">
    <text evidence="2">Belongs to the SARAF family.</text>
</comment>
<dbReference type="RefSeq" id="XP_053021095.1">
    <property type="nucleotide sequence ID" value="XM_053169844.1"/>
</dbReference>
<evidence type="ECO:0000256" key="3">
    <source>
        <dbReference type="ARBA" id="ARBA00016584"/>
    </source>
</evidence>
<name>A0ABY7CKC8_9BASI</name>
<sequence length="259" mass="28171">MFSKKVLLASIPTLTFFDGEQTSFRRTSAVDQLVCQGPGCKIFRPDVIQCYNKGGSGTDINWRCEADLPAKLKLGRVEVGCEGWSHADDPYVLKGSCALTYTLKIDSSYNYDSSPTDGSTGSTLVFCILFLGSLGGPVSGLVLLQDLQARIYLGPGTEEIKPSNPTGPVPLQPGGLAVGLVALNLRLVGPIQPIEAKAARGMWPMIAVTWDLFDLLLALVEREIARHLFYVPLWIACDPNNNLYKLVSIYAIISWISCL</sequence>
<evidence type="ECO:0000256" key="6">
    <source>
        <dbReference type="ARBA" id="ARBA00022692"/>
    </source>
</evidence>
<evidence type="ECO:0000256" key="5">
    <source>
        <dbReference type="ARBA" id="ARBA00022568"/>
    </source>
</evidence>
<keyword evidence="12" id="KW-0472">Membrane</keyword>
<evidence type="ECO:0000313" key="15">
    <source>
        <dbReference type="Proteomes" id="UP001164743"/>
    </source>
</evidence>
<organism evidence="14 15">
    <name type="scientific">Puccinia triticina</name>
    <dbReference type="NCBI Taxonomy" id="208348"/>
    <lineage>
        <taxon>Eukaryota</taxon>
        <taxon>Fungi</taxon>
        <taxon>Dikarya</taxon>
        <taxon>Basidiomycota</taxon>
        <taxon>Pucciniomycotina</taxon>
        <taxon>Pucciniomycetes</taxon>
        <taxon>Pucciniales</taxon>
        <taxon>Pucciniaceae</taxon>
        <taxon>Puccinia</taxon>
    </lineage>
</organism>
<keyword evidence="11" id="KW-0406">Ion transport</keyword>
<keyword evidence="4" id="KW-0813">Transport</keyword>
<evidence type="ECO:0000256" key="7">
    <source>
        <dbReference type="ARBA" id="ARBA00022729"/>
    </source>
</evidence>
<evidence type="ECO:0000256" key="2">
    <source>
        <dbReference type="ARBA" id="ARBA00006833"/>
    </source>
</evidence>
<evidence type="ECO:0000256" key="10">
    <source>
        <dbReference type="ARBA" id="ARBA00022989"/>
    </source>
</evidence>
<proteinExistence type="inferred from homology"/>
<evidence type="ECO:0000256" key="13">
    <source>
        <dbReference type="ARBA" id="ARBA00031116"/>
    </source>
</evidence>
<dbReference type="InterPro" id="IPR009567">
    <property type="entry name" value="SARAF"/>
</dbReference>
<dbReference type="GeneID" id="77810739"/>
<evidence type="ECO:0000256" key="8">
    <source>
        <dbReference type="ARBA" id="ARBA00022824"/>
    </source>
</evidence>
<keyword evidence="5" id="KW-0109">Calcium transport</keyword>